<accession>A0A8J9Y0V2</accession>
<evidence type="ECO:0000313" key="2">
    <source>
        <dbReference type="Proteomes" id="UP000838878"/>
    </source>
</evidence>
<name>A0A8J9Y0V2_9NEOP</name>
<evidence type="ECO:0000313" key="1">
    <source>
        <dbReference type="EMBL" id="CAH0713444.1"/>
    </source>
</evidence>
<sequence length="375" mass="43374">MADNNIKMALSPRQTFDGQRVRRISGSAMTIATWNVKSMYRTYKVVNIEREMLRLKINILGVQSFLPISDRVLVLELRAKPRNIQIVQVYAPTTDATDEDNELFYEQVENALKHLNPHNIILVQGADIGSDHNPVVASLRCSMKILKPKSKRQQMDVTRLKEPEIRLKTATEINMAVDRLNKELGPNVDVEETWTKLKEKLVDTGKRILQPLKCKIKNRWITEEILSLMEQRRTHKGVDDQQYKYIHKLIQTKVLEAEEKWMVDQCIAIEEFEARYDYFNVHRKVREITGTFKTRNMNCNVLLDDQGNPAKTIEDKLNTWQNYITTLFHDVRPALESSSCGIMDLAKLSFCYGVTWVALKAVRFPCNALSVNYSG</sequence>
<dbReference type="OrthoDB" id="425681at2759"/>
<evidence type="ECO:0008006" key="3">
    <source>
        <dbReference type="Google" id="ProtNLM"/>
    </source>
</evidence>
<reference evidence="1" key="1">
    <citation type="submission" date="2021-12" db="EMBL/GenBank/DDBJ databases">
        <authorList>
            <person name="Martin H S."/>
        </authorList>
    </citation>
    <scope>NUCLEOTIDE SEQUENCE</scope>
</reference>
<protein>
    <recommendedName>
        <fullName evidence="3">Endonuclease/exonuclease/phosphatase domain-containing protein</fullName>
    </recommendedName>
</protein>
<dbReference type="AlphaFoldDB" id="A0A8J9Y0V2"/>
<dbReference type="Proteomes" id="UP000838878">
    <property type="component" value="Chromosome 1"/>
</dbReference>
<keyword evidence="2" id="KW-1185">Reference proteome</keyword>
<gene>
    <name evidence="1" type="ORF">BINO364_LOCUS607</name>
</gene>
<feature type="non-terminal residue" evidence="1">
    <location>
        <position position="375"/>
    </location>
</feature>
<organism evidence="1 2">
    <name type="scientific">Brenthis ino</name>
    <name type="common">lesser marbled fritillary</name>
    <dbReference type="NCBI Taxonomy" id="405034"/>
    <lineage>
        <taxon>Eukaryota</taxon>
        <taxon>Metazoa</taxon>
        <taxon>Ecdysozoa</taxon>
        <taxon>Arthropoda</taxon>
        <taxon>Hexapoda</taxon>
        <taxon>Insecta</taxon>
        <taxon>Pterygota</taxon>
        <taxon>Neoptera</taxon>
        <taxon>Endopterygota</taxon>
        <taxon>Lepidoptera</taxon>
        <taxon>Glossata</taxon>
        <taxon>Ditrysia</taxon>
        <taxon>Papilionoidea</taxon>
        <taxon>Nymphalidae</taxon>
        <taxon>Heliconiinae</taxon>
        <taxon>Argynnini</taxon>
        <taxon>Brenthis</taxon>
    </lineage>
</organism>
<dbReference type="EMBL" id="OV170221">
    <property type="protein sequence ID" value="CAH0713444.1"/>
    <property type="molecule type" value="Genomic_DNA"/>
</dbReference>
<proteinExistence type="predicted"/>